<evidence type="ECO:0000313" key="3">
    <source>
        <dbReference type="Proteomes" id="UP000689195"/>
    </source>
</evidence>
<feature type="transmembrane region" description="Helical" evidence="1">
    <location>
        <begin position="62"/>
        <end position="82"/>
    </location>
</feature>
<comment type="caution">
    <text evidence="2">The sequence shown here is derived from an EMBL/GenBank/DDBJ whole genome shotgun (WGS) entry which is preliminary data.</text>
</comment>
<name>A0A8S1YCE4_9CILI</name>
<dbReference type="PANTHER" id="PTHR11319">
    <property type="entry name" value="G PROTEIN-COUPLED RECEPTOR-RELATED"/>
    <property type="match status" value="1"/>
</dbReference>
<gene>
    <name evidence="2" type="ORF">PPENT_87.1.T1550011</name>
</gene>
<keyword evidence="1" id="KW-0812">Transmembrane</keyword>
<feature type="transmembrane region" description="Helical" evidence="1">
    <location>
        <begin position="245"/>
        <end position="268"/>
    </location>
</feature>
<dbReference type="Proteomes" id="UP000689195">
    <property type="component" value="Unassembled WGS sequence"/>
</dbReference>
<dbReference type="AlphaFoldDB" id="A0A8S1YCE4"/>
<proteinExistence type="predicted"/>
<sequence length="338" mass="39513">MYFIQSKSQFIPYYLKFRIITLDKFQQQIMGLQDSCCTLYPKGYNLSSQKFNMIFNFVYPHMMLYLMKLLQLFTSILLIIKIQFFDYKFNVIVFQSLYMKRLHLYKFIIMSQIINYRWAENISLSMSDFQIKFLVDVFFVICFKINIKYLGQHKTVVIKMIQQQHLQNQVRQNQESIIGEHIIIVKLLNIVINWQRIAKGGWKPGDESCIIGYVVALCEMCDLYNSRESRSYSVSSADSSGSCDLIAYNVITIIFVSLWTLISTLMSISSTIEMIEEFVKGISLKEFGVRVAIKEAQTAILIKVFTNYLQIISTISNFQFQVPARLASVSCQYCQQSY</sequence>
<accession>A0A8S1YCE4</accession>
<dbReference type="PANTHER" id="PTHR11319:SF35">
    <property type="entry name" value="OUTER MEMBRANE PROTEIN PMPC-RELATED"/>
    <property type="match status" value="1"/>
</dbReference>
<evidence type="ECO:0000256" key="1">
    <source>
        <dbReference type="SAM" id="Phobius"/>
    </source>
</evidence>
<evidence type="ECO:0000313" key="2">
    <source>
        <dbReference type="EMBL" id="CAD8209502.1"/>
    </source>
</evidence>
<organism evidence="2 3">
    <name type="scientific">Paramecium pentaurelia</name>
    <dbReference type="NCBI Taxonomy" id="43138"/>
    <lineage>
        <taxon>Eukaryota</taxon>
        <taxon>Sar</taxon>
        <taxon>Alveolata</taxon>
        <taxon>Ciliophora</taxon>
        <taxon>Intramacronucleata</taxon>
        <taxon>Oligohymenophorea</taxon>
        <taxon>Peniculida</taxon>
        <taxon>Parameciidae</taxon>
        <taxon>Paramecium</taxon>
    </lineage>
</organism>
<reference evidence="2" key="1">
    <citation type="submission" date="2021-01" db="EMBL/GenBank/DDBJ databases">
        <authorList>
            <consortium name="Genoscope - CEA"/>
            <person name="William W."/>
        </authorList>
    </citation>
    <scope>NUCLEOTIDE SEQUENCE</scope>
</reference>
<protein>
    <submittedName>
        <fullName evidence="2">Uncharacterized protein</fullName>
    </submittedName>
</protein>
<dbReference type="EMBL" id="CAJJDO010000155">
    <property type="protein sequence ID" value="CAD8209502.1"/>
    <property type="molecule type" value="Genomic_DNA"/>
</dbReference>
<dbReference type="OrthoDB" id="77931at2759"/>
<keyword evidence="3" id="KW-1185">Reference proteome</keyword>
<keyword evidence="1" id="KW-1133">Transmembrane helix</keyword>
<keyword evidence="1" id="KW-0472">Membrane</keyword>